<dbReference type="AlphaFoldDB" id="A0A934USC1"/>
<dbReference type="EMBL" id="JAEDAO010000001">
    <property type="protein sequence ID" value="MBK0394704.1"/>
    <property type="molecule type" value="Genomic_DNA"/>
</dbReference>
<keyword evidence="2" id="KW-1185">Reference proteome</keyword>
<dbReference type="InterPro" id="IPR015943">
    <property type="entry name" value="WD40/YVTN_repeat-like_dom_sf"/>
</dbReference>
<proteinExistence type="predicted"/>
<evidence type="ECO:0000313" key="2">
    <source>
        <dbReference type="Proteomes" id="UP000617041"/>
    </source>
</evidence>
<organism evidence="1 2">
    <name type="scientific">Ramlibacter algicola</name>
    <dbReference type="NCBI Taxonomy" id="2795217"/>
    <lineage>
        <taxon>Bacteria</taxon>
        <taxon>Pseudomonadati</taxon>
        <taxon>Pseudomonadota</taxon>
        <taxon>Betaproteobacteria</taxon>
        <taxon>Burkholderiales</taxon>
        <taxon>Comamonadaceae</taxon>
        <taxon>Ramlibacter</taxon>
    </lineage>
</organism>
<sequence>MGAKTWHGVASNPTGTVLAAIANPGGVFLSRDAGVTWVDSGLPATPNWVAIDMDATGQALFAVAFGGAMYRSVDGGATWAVADTAFNAAGSLQYEGVTVSQDGRRVVATVLDGLVRVSQDGGATFTTSGGTAATARPWRWVDSSADGSVVVAVTQSAGTAPGQVHVSTDGGLTFVQREVMLGAAPNPGGWYRVAVSDDGSTMAVAGNTDFTGTSTGLFVSHDRGATWTQGNAAAGTYTSIDMNTTGSVIAATLSGATGRVLLSTNGGATFAPMTAPAGETNWRALAMNGAGTRLILAAGTFISTPGQVYLSSGTVAAAP</sequence>
<dbReference type="SUPFAM" id="SSF110296">
    <property type="entry name" value="Oligoxyloglucan reducing end-specific cellobiohydrolase"/>
    <property type="match status" value="1"/>
</dbReference>
<evidence type="ECO:0000313" key="1">
    <source>
        <dbReference type="EMBL" id="MBK0394704.1"/>
    </source>
</evidence>
<dbReference type="Proteomes" id="UP000617041">
    <property type="component" value="Unassembled WGS sequence"/>
</dbReference>
<protein>
    <submittedName>
        <fullName evidence="1">Exo-alpha-sialidase</fullName>
    </submittedName>
</protein>
<comment type="caution">
    <text evidence="1">The sequence shown here is derived from an EMBL/GenBank/DDBJ whole genome shotgun (WGS) entry which is preliminary data.</text>
</comment>
<name>A0A934USC1_9BURK</name>
<dbReference type="Gene3D" id="2.130.10.10">
    <property type="entry name" value="YVTN repeat-like/Quinoprotein amine dehydrogenase"/>
    <property type="match status" value="2"/>
</dbReference>
<gene>
    <name evidence="1" type="ORF">I8E28_19020</name>
</gene>
<accession>A0A934USC1</accession>
<dbReference type="CDD" id="cd15482">
    <property type="entry name" value="Sialidase_non-viral"/>
    <property type="match status" value="1"/>
</dbReference>
<reference evidence="1" key="1">
    <citation type="submission" date="2020-12" db="EMBL/GenBank/DDBJ databases">
        <title>Ramlibacter sp. nov., isolated from a freshwater alga, Cryptomonas.</title>
        <authorList>
            <person name="Kim H.M."/>
            <person name="Jeon C.O."/>
        </authorList>
    </citation>
    <scope>NUCLEOTIDE SEQUENCE</scope>
    <source>
        <strain evidence="1">CrO1</strain>
    </source>
</reference>